<dbReference type="AlphaFoldDB" id="A0A8I6SDQ1"/>
<protein>
    <recommendedName>
        <fullName evidence="7">Chitin-binding type-2 domain-containing protein</fullName>
    </recommendedName>
</protein>
<dbReference type="RefSeq" id="XP_014262478.1">
    <property type="nucleotide sequence ID" value="XM_014406992.2"/>
</dbReference>
<dbReference type="InterPro" id="IPR002557">
    <property type="entry name" value="Chitin-bd_dom"/>
</dbReference>
<reference evidence="8" key="1">
    <citation type="submission" date="2022-01" db="UniProtKB">
        <authorList>
            <consortium name="EnsemblMetazoa"/>
        </authorList>
    </citation>
    <scope>IDENTIFICATION</scope>
</reference>
<evidence type="ECO:0000256" key="4">
    <source>
        <dbReference type="ARBA" id="ARBA00023157"/>
    </source>
</evidence>
<dbReference type="OMA" id="CESCDTI"/>
<evidence type="ECO:0000313" key="9">
    <source>
        <dbReference type="Proteomes" id="UP000494040"/>
    </source>
</evidence>
<keyword evidence="2 6" id="KW-0732">Signal</keyword>
<dbReference type="GO" id="GO:0005576">
    <property type="term" value="C:extracellular region"/>
    <property type="evidence" value="ECO:0007669"/>
    <property type="project" value="InterPro"/>
</dbReference>
<dbReference type="Pfam" id="PF01607">
    <property type="entry name" value="CBM_14"/>
    <property type="match status" value="2"/>
</dbReference>
<feature type="domain" description="Chitin-binding type-2" evidence="7">
    <location>
        <begin position="92"/>
        <end position="149"/>
    </location>
</feature>
<keyword evidence="1" id="KW-0147">Chitin-binding</keyword>
<accession>A0A8I6SDQ1</accession>
<feature type="signal peptide" evidence="6">
    <location>
        <begin position="1"/>
        <end position="17"/>
    </location>
</feature>
<organism evidence="8 9">
    <name type="scientific">Cimex lectularius</name>
    <name type="common">Bed bug</name>
    <name type="synonym">Acanthia lectularia</name>
    <dbReference type="NCBI Taxonomy" id="79782"/>
    <lineage>
        <taxon>Eukaryota</taxon>
        <taxon>Metazoa</taxon>
        <taxon>Ecdysozoa</taxon>
        <taxon>Arthropoda</taxon>
        <taxon>Hexapoda</taxon>
        <taxon>Insecta</taxon>
        <taxon>Pterygota</taxon>
        <taxon>Neoptera</taxon>
        <taxon>Paraneoptera</taxon>
        <taxon>Hemiptera</taxon>
        <taxon>Heteroptera</taxon>
        <taxon>Panheteroptera</taxon>
        <taxon>Cimicomorpha</taxon>
        <taxon>Cimicidae</taxon>
        <taxon>Cimex</taxon>
    </lineage>
</organism>
<dbReference type="InterPro" id="IPR036508">
    <property type="entry name" value="Chitin-bd_dom_sf"/>
</dbReference>
<evidence type="ECO:0000256" key="1">
    <source>
        <dbReference type="ARBA" id="ARBA00022669"/>
    </source>
</evidence>
<evidence type="ECO:0000313" key="8">
    <source>
        <dbReference type="EnsemblMetazoa" id="XP_014262478.1"/>
    </source>
</evidence>
<evidence type="ECO:0000259" key="7">
    <source>
        <dbReference type="PROSITE" id="PS50940"/>
    </source>
</evidence>
<dbReference type="PROSITE" id="PS50940">
    <property type="entry name" value="CHIT_BIND_II"/>
    <property type="match status" value="1"/>
</dbReference>
<evidence type="ECO:0000256" key="5">
    <source>
        <dbReference type="ARBA" id="ARBA00023180"/>
    </source>
</evidence>
<keyword evidence="4" id="KW-1015">Disulfide bond</keyword>
<dbReference type="PANTHER" id="PTHR23301">
    <property type="entry name" value="CHITIN BINDING PERITROPHIN-A"/>
    <property type="match status" value="1"/>
</dbReference>
<dbReference type="GeneID" id="106674348"/>
<name>A0A8I6SDQ1_CIMLE</name>
<evidence type="ECO:0000256" key="3">
    <source>
        <dbReference type="ARBA" id="ARBA00022737"/>
    </source>
</evidence>
<feature type="chain" id="PRO_5035285490" description="Chitin-binding type-2 domain-containing protein" evidence="6">
    <location>
        <begin position="18"/>
        <end position="256"/>
    </location>
</feature>
<dbReference type="SMART" id="SM00494">
    <property type="entry name" value="ChtBD2"/>
    <property type="match status" value="2"/>
</dbReference>
<dbReference type="PANTHER" id="PTHR23301:SF0">
    <property type="entry name" value="CHITIN-BINDING TYPE-2 DOMAIN-CONTAINING PROTEIN-RELATED"/>
    <property type="match status" value="1"/>
</dbReference>
<dbReference type="KEGG" id="clec:106674348"/>
<dbReference type="EnsemblMetazoa" id="XM_014406992.2">
    <property type="protein sequence ID" value="XP_014262478.1"/>
    <property type="gene ID" value="LOC106674348"/>
</dbReference>
<dbReference type="SUPFAM" id="SSF57625">
    <property type="entry name" value="Invertebrate chitin-binding proteins"/>
    <property type="match status" value="2"/>
</dbReference>
<keyword evidence="5" id="KW-0325">Glycoprotein</keyword>
<evidence type="ECO:0000256" key="2">
    <source>
        <dbReference type="ARBA" id="ARBA00022729"/>
    </source>
</evidence>
<dbReference type="OrthoDB" id="6624208at2759"/>
<dbReference type="GO" id="GO:0008061">
    <property type="term" value="F:chitin binding"/>
    <property type="evidence" value="ECO:0007669"/>
    <property type="project" value="UniProtKB-KW"/>
</dbReference>
<dbReference type="InterPro" id="IPR051940">
    <property type="entry name" value="Chitin_bind-dev_reg"/>
</dbReference>
<keyword evidence="3" id="KW-0677">Repeat</keyword>
<evidence type="ECO:0000256" key="6">
    <source>
        <dbReference type="SAM" id="SignalP"/>
    </source>
</evidence>
<sequence>MLAIFIVTSVFFTSTLSQDVNRILELYNSGLGSKSDEMCLVHDIGCSDCHTISICMVGMNRLKIPCAEPNNYCKDGGCMPTSDNTCPAEASEFDCASNEGTFPDPKDCTMYHVCLNGSAYDYKCKLPFTVYSPETKTCVRKSLKHKCSTVLCTQDGQKVAYPSDPSIFFVCQNGEPAVLQTCPKFSVLNEKTQQCKEHCAEEGPIPDLNDEKSFYECVWKLGTIYVMEHRLCPQIANVVKSVFDPEKRECVLVTAD</sequence>
<proteinExistence type="predicted"/>
<keyword evidence="9" id="KW-1185">Reference proteome</keyword>
<dbReference type="Proteomes" id="UP000494040">
    <property type="component" value="Unassembled WGS sequence"/>
</dbReference>
<dbReference type="Gene3D" id="2.170.140.10">
    <property type="entry name" value="Chitin binding domain"/>
    <property type="match status" value="3"/>
</dbReference>